<dbReference type="EMBL" id="PYYB01000001">
    <property type="protein sequence ID" value="PTL60723.1"/>
    <property type="molecule type" value="Genomic_DNA"/>
</dbReference>
<organism evidence="2 3">
    <name type="scientific">Paraconexibacter algicola</name>
    <dbReference type="NCBI Taxonomy" id="2133960"/>
    <lineage>
        <taxon>Bacteria</taxon>
        <taxon>Bacillati</taxon>
        <taxon>Actinomycetota</taxon>
        <taxon>Thermoleophilia</taxon>
        <taxon>Solirubrobacterales</taxon>
        <taxon>Paraconexibacteraceae</taxon>
        <taxon>Paraconexibacter</taxon>
    </lineage>
</organism>
<feature type="domain" description="VOC" evidence="1">
    <location>
        <begin position="1"/>
        <end position="112"/>
    </location>
</feature>
<sequence>MRVGDLAATRAFYTAFLEPAGLTVGIDAPDHLLLRAGGGSVSFVPGERPSAHVHLAFSSSGGEPAVDAFHAAALAAGGVDHGPPGRRPIYHPGYYGAFVLDPDGHNVEVVHHGR</sequence>
<evidence type="ECO:0000259" key="1">
    <source>
        <dbReference type="PROSITE" id="PS51819"/>
    </source>
</evidence>
<evidence type="ECO:0000313" key="2">
    <source>
        <dbReference type="EMBL" id="PTL60723.1"/>
    </source>
</evidence>
<dbReference type="Pfam" id="PF00903">
    <property type="entry name" value="Glyoxalase"/>
    <property type="match status" value="1"/>
</dbReference>
<gene>
    <name evidence="2" type="ORF">C7Y72_05545</name>
</gene>
<proteinExistence type="predicted"/>
<dbReference type="Proteomes" id="UP000240739">
    <property type="component" value="Unassembled WGS sequence"/>
</dbReference>
<dbReference type="InterPro" id="IPR004360">
    <property type="entry name" value="Glyas_Fos-R_dOase_dom"/>
</dbReference>
<accession>A0A2T4UNA3</accession>
<name>A0A2T4UNA3_9ACTN</name>
<dbReference type="PROSITE" id="PS51819">
    <property type="entry name" value="VOC"/>
    <property type="match status" value="1"/>
</dbReference>
<dbReference type="PANTHER" id="PTHR35006">
    <property type="entry name" value="GLYOXALASE FAMILY PROTEIN (AFU_ORTHOLOGUE AFUA_5G14830)"/>
    <property type="match status" value="1"/>
</dbReference>
<dbReference type="SUPFAM" id="SSF54593">
    <property type="entry name" value="Glyoxalase/Bleomycin resistance protein/Dihydroxybiphenyl dioxygenase"/>
    <property type="match status" value="1"/>
</dbReference>
<comment type="caution">
    <text evidence="2">The sequence shown here is derived from an EMBL/GenBank/DDBJ whole genome shotgun (WGS) entry which is preliminary data.</text>
</comment>
<dbReference type="AlphaFoldDB" id="A0A2T4UNA3"/>
<keyword evidence="3" id="KW-1185">Reference proteome</keyword>
<dbReference type="PANTHER" id="PTHR35006:SF2">
    <property type="entry name" value="GLYOXALASE FAMILY PROTEIN (AFU_ORTHOLOGUE AFUA_5G14830)"/>
    <property type="match status" value="1"/>
</dbReference>
<dbReference type="InterPro" id="IPR037523">
    <property type="entry name" value="VOC_core"/>
</dbReference>
<protein>
    <recommendedName>
        <fullName evidence="1">VOC domain-containing protein</fullName>
    </recommendedName>
</protein>
<dbReference type="OrthoDB" id="5242506at2"/>
<dbReference type="InterPro" id="IPR029068">
    <property type="entry name" value="Glyas_Bleomycin-R_OHBP_Dase"/>
</dbReference>
<dbReference type="Gene3D" id="3.10.180.10">
    <property type="entry name" value="2,3-Dihydroxybiphenyl 1,2-Dioxygenase, domain 1"/>
    <property type="match status" value="1"/>
</dbReference>
<reference evidence="2 3" key="1">
    <citation type="submission" date="2018-03" db="EMBL/GenBank/DDBJ databases">
        <title>Aquarubrobacter algicola gen. nov., sp. nov., a novel actinobacterium isolated from shallow eutrophic lake during the end of cyanobacterial harmful algal blooms.</title>
        <authorList>
            <person name="Chun S.J."/>
        </authorList>
    </citation>
    <scope>NUCLEOTIDE SEQUENCE [LARGE SCALE GENOMIC DNA]</scope>
    <source>
        <strain evidence="2 3">Seoho-28</strain>
    </source>
</reference>
<evidence type="ECO:0000313" key="3">
    <source>
        <dbReference type="Proteomes" id="UP000240739"/>
    </source>
</evidence>